<keyword evidence="1" id="KW-1133">Transmembrane helix</keyword>
<dbReference type="Pfam" id="PF00563">
    <property type="entry name" value="EAL"/>
    <property type="match status" value="1"/>
</dbReference>
<dbReference type="PROSITE" id="PS50887">
    <property type="entry name" value="GGDEF"/>
    <property type="match status" value="1"/>
</dbReference>
<proteinExistence type="predicted"/>
<feature type="transmembrane region" description="Helical" evidence="1">
    <location>
        <begin position="66"/>
        <end position="84"/>
    </location>
</feature>
<keyword evidence="1" id="KW-0472">Membrane</keyword>
<evidence type="ECO:0000313" key="4">
    <source>
        <dbReference type="EMBL" id="MFD2612738.1"/>
    </source>
</evidence>
<dbReference type="InterPro" id="IPR035919">
    <property type="entry name" value="EAL_sf"/>
</dbReference>
<reference evidence="5" key="1">
    <citation type="journal article" date="2019" name="Int. J. Syst. Evol. Microbiol.">
        <title>The Global Catalogue of Microorganisms (GCM) 10K type strain sequencing project: providing services to taxonomists for standard genome sequencing and annotation.</title>
        <authorList>
            <consortium name="The Broad Institute Genomics Platform"/>
            <consortium name="The Broad Institute Genome Sequencing Center for Infectious Disease"/>
            <person name="Wu L."/>
            <person name="Ma J."/>
        </authorList>
    </citation>
    <scope>NUCLEOTIDE SEQUENCE [LARGE SCALE GENOMIC DNA]</scope>
    <source>
        <strain evidence="5">KCTC 3950</strain>
    </source>
</reference>
<organism evidence="4 5">
    <name type="scientific">Paenibacillus gansuensis</name>
    <dbReference type="NCBI Taxonomy" id="306542"/>
    <lineage>
        <taxon>Bacteria</taxon>
        <taxon>Bacillati</taxon>
        <taxon>Bacillota</taxon>
        <taxon>Bacilli</taxon>
        <taxon>Bacillales</taxon>
        <taxon>Paenibacillaceae</taxon>
        <taxon>Paenibacillus</taxon>
    </lineage>
</organism>
<evidence type="ECO:0000256" key="1">
    <source>
        <dbReference type="SAM" id="Phobius"/>
    </source>
</evidence>
<gene>
    <name evidence="4" type="ORF">ACFSUF_09925</name>
</gene>
<feature type="transmembrane region" description="Helical" evidence="1">
    <location>
        <begin position="113"/>
        <end position="129"/>
    </location>
</feature>
<dbReference type="SUPFAM" id="SSF55073">
    <property type="entry name" value="Nucleotide cyclase"/>
    <property type="match status" value="1"/>
</dbReference>
<keyword evidence="1" id="KW-0812">Transmembrane</keyword>
<dbReference type="SMART" id="SM00267">
    <property type="entry name" value="GGDEF"/>
    <property type="match status" value="1"/>
</dbReference>
<protein>
    <submittedName>
        <fullName evidence="4">Bifunctional diguanylate cyclase/phosphodiesterase</fullName>
    </submittedName>
</protein>
<sequence>MNSNNNAAFFSLGHALLPLILSLLYLLEGQQPVLIVFILISSLWTLVLLWRFAVTKDLQNHLLSGSVWWYMAVDTVLIGGIFAVPSWNAGFSPTWLVLLLLAFYAVEIGLRAALIFSTLAFVNLGLFAYTQDRPFLTVETFLICMGMVLFLIFVSKMTDHLDRIAHYDALTLLPNRVAFREKLDDAIRGNANKDKGLAVFFLDLDQFKYINDTMGHVAGDSLLKTVAERLRTKLPNGATLARMGGDEFAVLMNGGSEEAGRAAERMSEALNASVVVEGKEIFATSSIGIALFPQDGQNADTIMKNADSALYAAKKDGRNNVRYYTHPASSERFERVTMETMLRHAVERNEFVVYYQPRVDTTTGKTICLEALVRWIHPEQGIIPPDEFIPLAEETGLIIPIGEQVLKIACRQLKRWLDEGYPRMGVSVNLSPRQFGYANLTDSIRKVLKETGLDPSLLELEVTETAAMQDVNNAIVILHQLKDMGLKLVIDDFGTGYSSLSYLKKFPIDGLKIDRSFISGIHESSDDSAIVTAIIVLAKTLNLHVTGEGVETAEQYWFLQDKKCDEAQGYYFGKPMPQKMLQEWLDVSNTLAQSG</sequence>
<dbReference type="InterPro" id="IPR052155">
    <property type="entry name" value="Biofilm_reg_signaling"/>
</dbReference>
<dbReference type="Pfam" id="PF00990">
    <property type="entry name" value="GGDEF"/>
    <property type="match status" value="1"/>
</dbReference>
<dbReference type="PROSITE" id="PS50883">
    <property type="entry name" value="EAL"/>
    <property type="match status" value="1"/>
</dbReference>
<dbReference type="InterPro" id="IPR029787">
    <property type="entry name" value="Nucleotide_cyclase"/>
</dbReference>
<dbReference type="InterPro" id="IPR000160">
    <property type="entry name" value="GGDEF_dom"/>
</dbReference>
<accession>A0ABW5PCK6</accession>
<dbReference type="CDD" id="cd01948">
    <property type="entry name" value="EAL"/>
    <property type="match status" value="1"/>
</dbReference>
<dbReference type="RefSeq" id="WP_377602515.1">
    <property type="nucleotide sequence ID" value="NZ_JBHUME010000007.1"/>
</dbReference>
<feature type="domain" description="EAL" evidence="2">
    <location>
        <begin position="335"/>
        <end position="589"/>
    </location>
</feature>
<dbReference type="PANTHER" id="PTHR44757:SF2">
    <property type="entry name" value="BIOFILM ARCHITECTURE MAINTENANCE PROTEIN MBAA"/>
    <property type="match status" value="1"/>
</dbReference>
<dbReference type="EMBL" id="JBHUME010000007">
    <property type="protein sequence ID" value="MFD2612738.1"/>
    <property type="molecule type" value="Genomic_DNA"/>
</dbReference>
<evidence type="ECO:0000313" key="5">
    <source>
        <dbReference type="Proteomes" id="UP001597541"/>
    </source>
</evidence>
<keyword evidence="5" id="KW-1185">Reference proteome</keyword>
<feature type="domain" description="GGDEF" evidence="3">
    <location>
        <begin position="195"/>
        <end position="326"/>
    </location>
</feature>
<dbReference type="InterPro" id="IPR043128">
    <property type="entry name" value="Rev_trsase/Diguanyl_cyclase"/>
</dbReference>
<dbReference type="Gene3D" id="3.20.20.450">
    <property type="entry name" value="EAL domain"/>
    <property type="match status" value="1"/>
</dbReference>
<dbReference type="Gene3D" id="3.30.70.270">
    <property type="match status" value="1"/>
</dbReference>
<dbReference type="CDD" id="cd01949">
    <property type="entry name" value="GGDEF"/>
    <property type="match status" value="1"/>
</dbReference>
<feature type="transmembrane region" description="Helical" evidence="1">
    <location>
        <begin position="135"/>
        <end position="154"/>
    </location>
</feature>
<dbReference type="InterPro" id="IPR001633">
    <property type="entry name" value="EAL_dom"/>
</dbReference>
<dbReference type="SUPFAM" id="SSF141868">
    <property type="entry name" value="EAL domain-like"/>
    <property type="match status" value="1"/>
</dbReference>
<evidence type="ECO:0000259" key="2">
    <source>
        <dbReference type="PROSITE" id="PS50883"/>
    </source>
</evidence>
<comment type="caution">
    <text evidence="4">The sequence shown here is derived from an EMBL/GenBank/DDBJ whole genome shotgun (WGS) entry which is preliminary data.</text>
</comment>
<name>A0ABW5PCK6_9BACL</name>
<dbReference type="NCBIfam" id="TIGR00254">
    <property type="entry name" value="GGDEF"/>
    <property type="match status" value="1"/>
</dbReference>
<dbReference type="PANTHER" id="PTHR44757">
    <property type="entry name" value="DIGUANYLATE CYCLASE DGCP"/>
    <property type="match status" value="1"/>
</dbReference>
<feature type="transmembrane region" description="Helical" evidence="1">
    <location>
        <begin position="33"/>
        <end position="54"/>
    </location>
</feature>
<feature type="transmembrane region" description="Helical" evidence="1">
    <location>
        <begin position="7"/>
        <end position="27"/>
    </location>
</feature>
<dbReference type="SMART" id="SM00052">
    <property type="entry name" value="EAL"/>
    <property type="match status" value="1"/>
</dbReference>
<evidence type="ECO:0000259" key="3">
    <source>
        <dbReference type="PROSITE" id="PS50887"/>
    </source>
</evidence>
<dbReference type="Proteomes" id="UP001597541">
    <property type="component" value="Unassembled WGS sequence"/>
</dbReference>